<evidence type="ECO:0000313" key="3">
    <source>
        <dbReference type="EMBL" id="MFD3002781.1"/>
    </source>
</evidence>
<dbReference type="SUPFAM" id="SSF53756">
    <property type="entry name" value="UDP-Glycosyltransferase/glycogen phosphorylase"/>
    <property type="match status" value="1"/>
</dbReference>
<dbReference type="EMBL" id="JBHUOX010000019">
    <property type="protein sequence ID" value="MFD3002781.1"/>
    <property type="molecule type" value="Genomic_DNA"/>
</dbReference>
<dbReference type="NCBIfam" id="NF007640">
    <property type="entry name" value="PRK10307.1"/>
    <property type="match status" value="1"/>
</dbReference>
<sequence>MEKRILLIGYNYYPEPTGIGKYSGEMIAWLAQHGYECEVVTAYPYYPQWKVDGKYITKKFWYCTEYQRVGGTKVKVNRCPIYVPAVPTGLKRIALDLSFLISAFFKICQLLFNKKFDYVITVVPCFQFGLLGVFYKMCRKAVLLYHIQDMQIEAARDLKMITSQSVLKLLFRLEKYILDKSDAISSISEGMVRNIKMKAKKDIFLCANWTDCRLYFPIKNKSTLKESYGFKPLDKIILYSGAIGEKQGLEAILHAAKSFEKHIELKFIICGSGPYKEKLSLLSAKMALKNVFFFPLQPSESFNLFLNLADVHLIIQKSNAGDLVMPSKLTTVLGVGGLALITAHKGTGLHTSVSQHNIGLLIEPENQQALNSGIWKAISENHDSIRENARAYAEEHLSIDKIMGTYNKQVLKNCTNTKGEQTKRHKPHMATSGG</sequence>
<dbReference type="Pfam" id="PF13579">
    <property type="entry name" value="Glyco_trans_4_4"/>
    <property type="match status" value="1"/>
</dbReference>
<comment type="caution">
    <text evidence="3">The sequence shown here is derived from an EMBL/GenBank/DDBJ whole genome shotgun (WGS) entry which is preliminary data.</text>
</comment>
<proteinExistence type="predicted"/>
<organism evidence="3 4">
    <name type="scientific">Pontibacter toksunensis</name>
    <dbReference type="NCBI Taxonomy" id="1332631"/>
    <lineage>
        <taxon>Bacteria</taxon>
        <taxon>Pseudomonadati</taxon>
        <taxon>Bacteroidota</taxon>
        <taxon>Cytophagia</taxon>
        <taxon>Cytophagales</taxon>
        <taxon>Hymenobacteraceae</taxon>
        <taxon>Pontibacter</taxon>
    </lineage>
</organism>
<dbReference type="Proteomes" id="UP001597641">
    <property type="component" value="Unassembled WGS sequence"/>
</dbReference>
<evidence type="ECO:0000259" key="2">
    <source>
        <dbReference type="Pfam" id="PF13579"/>
    </source>
</evidence>
<dbReference type="Pfam" id="PF00534">
    <property type="entry name" value="Glycos_transf_1"/>
    <property type="match status" value="1"/>
</dbReference>
<dbReference type="InterPro" id="IPR028098">
    <property type="entry name" value="Glyco_trans_4-like_N"/>
</dbReference>
<keyword evidence="4" id="KW-1185">Reference proteome</keyword>
<feature type="domain" description="Glycosyl transferase family 1" evidence="1">
    <location>
        <begin position="222"/>
        <end position="394"/>
    </location>
</feature>
<dbReference type="Gene3D" id="3.40.50.2000">
    <property type="entry name" value="Glycogen Phosphorylase B"/>
    <property type="match status" value="2"/>
</dbReference>
<evidence type="ECO:0000313" key="4">
    <source>
        <dbReference type="Proteomes" id="UP001597641"/>
    </source>
</evidence>
<accession>A0ABW6C000</accession>
<dbReference type="PANTHER" id="PTHR45947:SF3">
    <property type="entry name" value="SULFOQUINOVOSYL TRANSFERASE SQD2"/>
    <property type="match status" value="1"/>
</dbReference>
<evidence type="ECO:0000259" key="1">
    <source>
        <dbReference type="Pfam" id="PF00534"/>
    </source>
</evidence>
<dbReference type="InterPro" id="IPR050194">
    <property type="entry name" value="Glycosyltransferase_grp1"/>
</dbReference>
<dbReference type="CDD" id="cd03794">
    <property type="entry name" value="GT4_WbuB-like"/>
    <property type="match status" value="1"/>
</dbReference>
<reference evidence="4" key="1">
    <citation type="journal article" date="2019" name="Int. J. Syst. Evol. Microbiol.">
        <title>The Global Catalogue of Microorganisms (GCM) 10K type strain sequencing project: providing services to taxonomists for standard genome sequencing and annotation.</title>
        <authorList>
            <consortium name="The Broad Institute Genomics Platform"/>
            <consortium name="The Broad Institute Genome Sequencing Center for Infectious Disease"/>
            <person name="Wu L."/>
            <person name="Ma J."/>
        </authorList>
    </citation>
    <scope>NUCLEOTIDE SEQUENCE [LARGE SCALE GENOMIC DNA]</scope>
    <source>
        <strain evidence="4">KCTC 23984</strain>
    </source>
</reference>
<dbReference type="PANTHER" id="PTHR45947">
    <property type="entry name" value="SULFOQUINOVOSYL TRANSFERASE SQD2"/>
    <property type="match status" value="1"/>
</dbReference>
<protein>
    <submittedName>
        <fullName evidence="3">WcaI family glycosyltransferase</fullName>
    </submittedName>
</protein>
<dbReference type="InterPro" id="IPR001296">
    <property type="entry name" value="Glyco_trans_1"/>
</dbReference>
<gene>
    <name evidence="3" type="ORF">ACFS7Z_20595</name>
</gene>
<name>A0ABW6C000_9BACT</name>
<feature type="domain" description="Glycosyltransferase subfamily 4-like N-terminal" evidence="2">
    <location>
        <begin position="17"/>
        <end position="195"/>
    </location>
</feature>